<dbReference type="RefSeq" id="WP_283741463.1">
    <property type="nucleotide sequence ID" value="NZ_JASJEV010000009.1"/>
</dbReference>
<name>A0ABT7AJA9_9HYPH</name>
<evidence type="ECO:0000313" key="2">
    <source>
        <dbReference type="EMBL" id="MDJ1159466.1"/>
    </source>
</evidence>
<reference evidence="2 3" key="1">
    <citation type="submission" date="2023-05" db="EMBL/GenBank/DDBJ databases">
        <title>Chelatococcus sp. nov., a moderately thermophilic bacterium isolated from hot spring microbial mat.</title>
        <authorList>
            <person name="Hu C.-J."/>
            <person name="Li W.-J."/>
        </authorList>
    </citation>
    <scope>NUCLEOTIDE SEQUENCE [LARGE SCALE GENOMIC DNA]</scope>
    <source>
        <strain evidence="2 3">SYSU G07232</strain>
    </source>
</reference>
<feature type="compositionally biased region" description="Low complexity" evidence="1">
    <location>
        <begin position="366"/>
        <end position="384"/>
    </location>
</feature>
<dbReference type="Gene3D" id="2.40.10.10">
    <property type="entry name" value="Trypsin-like serine proteases"/>
    <property type="match status" value="2"/>
</dbReference>
<organism evidence="2 3">
    <name type="scientific">Chelatococcus albus</name>
    <dbReference type="NCBI Taxonomy" id="3047466"/>
    <lineage>
        <taxon>Bacteria</taxon>
        <taxon>Pseudomonadati</taxon>
        <taxon>Pseudomonadota</taxon>
        <taxon>Alphaproteobacteria</taxon>
        <taxon>Hyphomicrobiales</taxon>
        <taxon>Chelatococcaceae</taxon>
        <taxon>Chelatococcus</taxon>
    </lineage>
</organism>
<sequence>MEIESVRALKREIIARVLRPLLLRSFELEQKRRAAEPRRLPLREVAPIALGIAPGGLLAVRVQQRNAATARLVEEMRSMAHEEVEVRYVGSIRSFARAGGAAWLRARRRPLVIGASIGHFAVTAGTLGAFATERKTGATVILGNNHVLADEDRGRIGDAVLQPGAADGGSRANDRVGALLHFVALNRESTNIVDAAVATIDADVAFDATTLTGFGKVNGAREEPLLPGTPVAKLGRTTGLTRGIVTAIEVDDVRVDYDSGRLVFDDQIEIEGTDGVFSRGGDSGSLIVDERGHGCGLLFAGSTTGGSNGRGLTYANPIDRVLGALGLALPALGTRLRFSAWRPSSSASGGPRTSCAKACATTRVASASASRASATSSPSRSTGAKAPANRA</sequence>
<dbReference type="Proteomes" id="UP001321492">
    <property type="component" value="Unassembled WGS sequence"/>
</dbReference>
<comment type="caution">
    <text evidence="2">The sequence shown here is derived from an EMBL/GenBank/DDBJ whole genome shotgun (WGS) entry which is preliminary data.</text>
</comment>
<protein>
    <recommendedName>
        <fullName evidence="4">Serine protease</fullName>
    </recommendedName>
</protein>
<gene>
    <name evidence="2" type="ORF">QNA08_14605</name>
</gene>
<dbReference type="InterPro" id="IPR009003">
    <property type="entry name" value="Peptidase_S1_PA"/>
</dbReference>
<accession>A0ABT7AJA9</accession>
<dbReference type="SUPFAM" id="SSF50494">
    <property type="entry name" value="Trypsin-like serine proteases"/>
    <property type="match status" value="1"/>
</dbReference>
<evidence type="ECO:0000256" key="1">
    <source>
        <dbReference type="SAM" id="MobiDB-lite"/>
    </source>
</evidence>
<evidence type="ECO:0008006" key="4">
    <source>
        <dbReference type="Google" id="ProtNLM"/>
    </source>
</evidence>
<evidence type="ECO:0000313" key="3">
    <source>
        <dbReference type="Proteomes" id="UP001321492"/>
    </source>
</evidence>
<feature type="region of interest" description="Disordered" evidence="1">
    <location>
        <begin position="366"/>
        <end position="391"/>
    </location>
</feature>
<proteinExistence type="predicted"/>
<dbReference type="EMBL" id="JASJEV010000009">
    <property type="protein sequence ID" value="MDJ1159466.1"/>
    <property type="molecule type" value="Genomic_DNA"/>
</dbReference>
<dbReference type="InterPro" id="IPR043504">
    <property type="entry name" value="Peptidase_S1_PA_chymotrypsin"/>
</dbReference>
<keyword evidence="3" id="KW-1185">Reference proteome</keyword>